<dbReference type="Pfam" id="PF00149">
    <property type="entry name" value="Metallophos"/>
    <property type="match status" value="1"/>
</dbReference>
<proteinExistence type="predicted"/>
<evidence type="ECO:0000256" key="5">
    <source>
        <dbReference type="ARBA" id="ARBA00022912"/>
    </source>
</evidence>
<dbReference type="InterPro" id="IPR006186">
    <property type="entry name" value="Ser/Thr-sp_prot-phosphatase"/>
</dbReference>
<dbReference type="EMBL" id="MN738761">
    <property type="protein sequence ID" value="QHS83626.1"/>
    <property type="molecule type" value="Genomic_DNA"/>
</dbReference>
<dbReference type="SMART" id="SM00156">
    <property type="entry name" value="PP2Ac"/>
    <property type="match status" value="1"/>
</dbReference>
<dbReference type="PANTHER" id="PTHR11668:SF300">
    <property type="entry name" value="SERINE_THREONINE-PROTEIN PHOSPHATASE"/>
    <property type="match status" value="1"/>
</dbReference>
<comment type="catalytic activity">
    <reaction evidence="8">
        <text>O-phospho-L-threonyl-[protein] + H2O = L-threonyl-[protein] + phosphate</text>
        <dbReference type="Rhea" id="RHEA:47004"/>
        <dbReference type="Rhea" id="RHEA-COMP:11060"/>
        <dbReference type="Rhea" id="RHEA-COMP:11605"/>
        <dbReference type="ChEBI" id="CHEBI:15377"/>
        <dbReference type="ChEBI" id="CHEBI:30013"/>
        <dbReference type="ChEBI" id="CHEBI:43474"/>
        <dbReference type="ChEBI" id="CHEBI:61977"/>
        <dbReference type="EC" id="3.1.3.16"/>
    </reaction>
</comment>
<keyword evidence="5" id="KW-0904">Protein phosphatase</keyword>
<keyword evidence="3" id="KW-0479">Metal-binding</keyword>
<evidence type="ECO:0000256" key="3">
    <source>
        <dbReference type="ARBA" id="ARBA00022723"/>
    </source>
</evidence>
<dbReference type="EC" id="3.1.3.16" evidence="2"/>
<evidence type="ECO:0000256" key="7">
    <source>
        <dbReference type="ARBA" id="ARBA00047761"/>
    </source>
</evidence>
<comment type="catalytic activity">
    <reaction evidence="7">
        <text>O-phospho-L-seryl-[protein] + H2O = L-seryl-[protein] + phosphate</text>
        <dbReference type="Rhea" id="RHEA:20629"/>
        <dbReference type="Rhea" id="RHEA-COMP:9863"/>
        <dbReference type="Rhea" id="RHEA-COMP:11604"/>
        <dbReference type="ChEBI" id="CHEBI:15377"/>
        <dbReference type="ChEBI" id="CHEBI:29999"/>
        <dbReference type="ChEBI" id="CHEBI:43474"/>
        <dbReference type="ChEBI" id="CHEBI:83421"/>
        <dbReference type="EC" id="3.1.3.16"/>
    </reaction>
</comment>
<dbReference type="InterPro" id="IPR004843">
    <property type="entry name" value="Calcineurin-like_PHP"/>
</dbReference>
<dbReference type="PROSITE" id="PS00125">
    <property type="entry name" value="SER_THR_PHOSPHATASE"/>
    <property type="match status" value="1"/>
</dbReference>
<dbReference type="PANTHER" id="PTHR11668">
    <property type="entry name" value="SERINE/THREONINE PROTEIN PHOSPHATASE"/>
    <property type="match status" value="1"/>
</dbReference>
<dbReference type="Gene3D" id="3.60.21.10">
    <property type="match status" value="1"/>
</dbReference>
<reference evidence="10" key="1">
    <citation type="journal article" date="2020" name="Nature">
        <title>Giant virus diversity and host interactions through global metagenomics.</title>
        <authorList>
            <person name="Schulz F."/>
            <person name="Roux S."/>
            <person name="Paez-Espino D."/>
            <person name="Jungbluth S."/>
            <person name="Walsh D.A."/>
            <person name="Denef V.J."/>
            <person name="McMahon K.D."/>
            <person name="Konstantinidis K.T."/>
            <person name="Eloe-Fadrosh E.A."/>
            <person name="Kyrpides N.C."/>
            <person name="Woyke T."/>
        </authorList>
    </citation>
    <scope>NUCLEOTIDE SEQUENCE</scope>
    <source>
        <strain evidence="10">GVMAG-S-ERX555961-36</strain>
    </source>
</reference>
<evidence type="ECO:0000256" key="8">
    <source>
        <dbReference type="ARBA" id="ARBA00048336"/>
    </source>
</evidence>
<feature type="domain" description="Serine/threonine specific protein phosphatases" evidence="9">
    <location>
        <begin position="124"/>
        <end position="129"/>
    </location>
</feature>
<evidence type="ECO:0000313" key="10">
    <source>
        <dbReference type="EMBL" id="QHS83626.1"/>
    </source>
</evidence>
<comment type="cofactor">
    <cofactor evidence="1">
        <name>Mn(2+)</name>
        <dbReference type="ChEBI" id="CHEBI:29035"/>
    </cofactor>
</comment>
<dbReference type="GO" id="GO:0005634">
    <property type="term" value="C:nucleus"/>
    <property type="evidence" value="ECO:0007669"/>
    <property type="project" value="TreeGrafter"/>
</dbReference>
<evidence type="ECO:0000256" key="4">
    <source>
        <dbReference type="ARBA" id="ARBA00022801"/>
    </source>
</evidence>
<sequence>MPSSTKDLLDIYKYVNLIKTALLKSDSDILPITTDAIFWLLKQAKVAVMNDEMVVRTSPPIHICGDIHGQYPDLLKIFERLGYPSKTNRYLFLGDYVDRGQQSLEVILLLFCYKILFHKDVILLRGNHETSDISRMYGFYDECKRRASIKVWKSFMDVFNRMPIAATIGSPDHDLEIDRLNPSPLMFCTHGGISPSLRYIKEINSIKRPCEVPEQGLLCDLLWSDPNTETNIGWSPSDRGVSYLFGKTELTNFLERNNVEVVVRAHQVVEDGYEFFCGRKLITIFSAPNYCGEFDNKGGVMSISSNFKCSFQIF</sequence>
<dbReference type="PRINTS" id="PR00114">
    <property type="entry name" value="STPHPHTASE"/>
</dbReference>
<dbReference type="InterPro" id="IPR050341">
    <property type="entry name" value="PP1_catalytic_subunit"/>
</dbReference>
<dbReference type="GO" id="GO:0005737">
    <property type="term" value="C:cytoplasm"/>
    <property type="evidence" value="ECO:0007669"/>
    <property type="project" value="TreeGrafter"/>
</dbReference>
<dbReference type="SUPFAM" id="SSF56300">
    <property type="entry name" value="Metallo-dependent phosphatases"/>
    <property type="match status" value="1"/>
</dbReference>
<evidence type="ECO:0000259" key="9">
    <source>
        <dbReference type="PROSITE" id="PS00125"/>
    </source>
</evidence>
<keyword evidence="6" id="KW-0464">Manganese</keyword>
<dbReference type="GO" id="GO:0004722">
    <property type="term" value="F:protein serine/threonine phosphatase activity"/>
    <property type="evidence" value="ECO:0007669"/>
    <property type="project" value="UniProtKB-EC"/>
</dbReference>
<dbReference type="GO" id="GO:0046872">
    <property type="term" value="F:metal ion binding"/>
    <property type="evidence" value="ECO:0007669"/>
    <property type="project" value="UniProtKB-KW"/>
</dbReference>
<organism evidence="10">
    <name type="scientific">viral metagenome</name>
    <dbReference type="NCBI Taxonomy" id="1070528"/>
    <lineage>
        <taxon>unclassified sequences</taxon>
        <taxon>metagenomes</taxon>
        <taxon>organismal metagenomes</taxon>
    </lineage>
</organism>
<dbReference type="FunFam" id="3.60.21.10:FF:000212">
    <property type="entry name" value="Serine/threonine-protein phosphatase"/>
    <property type="match status" value="1"/>
</dbReference>
<dbReference type="InterPro" id="IPR029052">
    <property type="entry name" value="Metallo-depent_PP-like"/>
</dbReference>
<name>A0A6C0AVM8_9ZZZZ</name>
<evidence type="ECO:0000256" key="1">
    <source>
        <dbReference type="ARBA" id="ARBA00001936"/>
    </source>
</evidence>
<evidence type="ECO:0000256" key="2">
    <source>
        <dbReference type="ARBA" id="ARBA00013081"/>
    </source>
</evidence>
<dbReference type="AlphaFoldDB" id="A0A6C0AVM8"/>
<evidence type="ECO:0000256" key="6">
    <source>
        <dbReference type="ARBA" id="ARBA00023211"/>
    </source>
</evidence>
<protein>
    <recommendedName>
        <fullName evidence="2">protein-serine/threonine phosphatase</fullName>
        <ecNumber evidence="2">3.1.3.16</ecNumber>
    </recommendedName>
</protein>
<keyword evidence="4" id="KW-0378">Hydrolase</keyword>
<accession>A0A6C0AVM8</accession>